<evidence type="ECO:0000313" key="2">
    <source>
        <dbReference type="EMBL" id="HGS21451.1"/>
    </source>
</evidence>
<reference evidence="2" key="1">
    <citation type="journal article" date="2020" name="mSystems">
        <title>Genome- and Community-Level Interaction Insights into Carbon Utilization and Element Cycling Functions of Hydrothermarchaeota in Hydrothermal Sediment.</title>
        <authorList>
            <person name="Zhou Z."/>
            <person name="Liu Y."/>
            <person name="Xu W."/>
            <person name="Pan J."/>
            <person name="Luo Z.H."/>
            <person name="Li M."/>
        </authorList>
    </citation>
    <scope>NUCLEOTIDE SEQUENCE [LARGE SCALE GENOMIC DNA]</scope>
    <source>
        <strain evidence="2">SpSt-573</strain>
    </source>
</reference>
<feature type="domain" description="Polymerase/histidinol phosphatase N-terminal" evidence="1">
    <location>
        <begin position="6"/>
        <end position="71"/>
    </location>
</feature>
<name>A0A7C4KJE4_9CHLR</name>
<organism evidence="2">
    <name type="scientific">Anaerolinea thermolimosa</name>
    <dbReference type="NCBI Taxonomy" id="229919"/>
    <lineage>
        <taxon>Bacteria</taxon>
        <taxon>Bacillati</taxon>
        <taxon>Chloroflexota</taxon>
        <taxon>Anaerolineae</taxon>
        <taxon>Anaerolineales</taxon>
        <taxon>Anaerolineaceae</taxon>
        <taxon>Anaerolinea</taxon>
    </lineage>
</organism>
<dbReference type="Pfam" id="PF02811">
    <property type="entry name" value="PHP"/>
    <property type="match status" value="1"/>
</dbReference>
<dbReference type="PANTHER" id="PTHR42924">
    <property type="entry name" value="EXONUCLEASE"/>
    <property type="match status" value="1"/>
</dbReference>
<proteinExistence type="predicted"/>
<protein>
    <submittedName>
        <fullName evidence="2">PHP domain-containing protein</fullName>
    </submittedName>
</protein>
<dbReference type="GO" id="GO:0004534">
    <property type="term" value="F:5'-3' RNA exonuclease activity"/>
    <property type="evidence" value="ECO:0007669"/>
    <property type="project" value="TreeGrafter"/>
</dbReference>
<dbReference type="InterPro" id="IPR004013">
    <property type="entry name" value="PHP_dom"/>
</dbReference>
<dbReference type="SMART" id="SM00481">
    <property type="entry name" value="POLIIIAc"/>
    <property type="match status" value="1"/>
</dbReference>
<dbReference type="SUPFAM" id="SSF89550">
    <property type="entry name" value="PHP domain-like"/>
    <property type="match status" value="1"/>
</dbReference>
<evidence type="ECO:0000259" key="1">
    <source>
        <dbReference type="SMART" id="SM00481"/>
    </source>
</evidence>
<dbReference type="Gene3D" id="3.20.20.140">
    <property type="entry name" value="Metal-dependent hydrolases"/>
    <property type="match status" value="1"/>
</dbReference>
<dbReference type="InterPro" id="IPR052018">
    <property type="entry name" value="PHP_domain"/>
</dbReference>
<dbReference type="InterPro" id="IPR003141">
    <property type="entry name" value="Pol/His_phosphatase_N"/>
</dbReference>
<dbReference type="AlphaFoldDB" id="A0A7C4KJE4"/>
<sequence>MPEIKLNLHMHTPYSDGSGSHAFIARQALQAGLDAIIVTDHNVLVRGLEGYYREGQRSLLLLIGEEIHDRARDPQKNHLLVFGVEQEVAPLAADPQGLINRVRQSGGLSFIAHPIDPALPAFHEDDISWVSWDVQGFTGLELWNGFSELKTVIRSRLDGLFYAYFPQFIPRGPLPGTLRIWDELLTTRPQPCVAIGGSDAHALNMRLGPLHRQVLPYSFHFKAINNHLLLDEPLSGDFVRDKQAIYDALRKGHLFIGYDLPAPTDGFRFTASGRHGTASMGDEIPLGEGVTFQIRLPLETECRLIRNGALLKTWHRRQICTFITNQPGIYRVECTLSYLGRRRGWIFSNPIYVRG</sequence>
<dbReference type="GO" id="GO:0035312">
    <property type="term" value="F:5'-3' DNA exonuclease activity"/>
    <property type="evidence" value="ECO:0007669"/>
    <property type="project" value="TreeGrafter"/>
</dbReference>
<dbReference type="InterPro" id="IPR016195">
    <property type="entry name" value="Pol/histidinol_Pase-like"/>
</dbReference>
<accession>A0A7C4KJE4</accession>
<gene>
    <name evidence="2" type="ORF">ENT37_06245</name>
</gene>
<dbReference type="PANTHER" id="PTHR42924:SF3">
    <property type="entry name" value="POLYMERASE_HISTIDINOL PHOSPHATASE N-TERMINAL DOMAIN-CONTAINING PROTEIN"/>
    <property type="match status" value="1"/>
</dbReference>
<dbReference type="EMBL" id="DSYK01000313">
    <property type="protein sequence ID" value="HGS21451.1"/>
    <property type="molecule type" value="Genomic_DNA"/>
</dbReference>
<comment type="caution">
    <text evidence="2">The sequence shown here is derived from an EMBL/GenBank/DDBJ whole genome shotgun (WGS) entry which is preliminary data.</text>
</comment>
<dbReference type="NCBIfam" id="NF038032">
    <property type="entry name" value="CehA_McbA_metalo"/>
    <property type="match status" value="1"/>
</dbReference>